<dbReference type="InterPro" id="IPR039875">
    <property type="entry name" value="LENG1-like"/>
</dbReference>
<dbReference type="PANTHER" id="PTHR22093:SF0">
    <property type="entry name" value="LEUKOCYTE RECEPTOR CLUSTER MEMBER 1"/>
    <property type="match status" value="1"/>
</dbReference>
<keyword evidence="4" id="KW-1185">Reference proteome</keyword>
<proteinExistence type="predicted"/>
<evidence type="ECO:0000313" key="3">
    <source>
        <dbReference type="EMBL" id="KAF2495549.1"/>
    </source>
</evidence>
<organism evidence="3 4">
    <name type="scientific">Lophium mytilinum</name>
    <dbReference type="NCBI Taxonomy" id="390894"/>
    <lineage>
        <taxon>Eukaryota</taxon>
        <taxon>Fungi</taxon>
        <taxon>Dikarya</taxon>
        <taxon>Ascomycota</taxon>
        <taxon>Pezizomycotina</taxon>
        <taxon>Dothideomycetes</taxon>
        <taxon>Pleosporomycetidae</taxon>
        <taxon>Mytilinidiales</taxon>
        <taxon>Mytilinidiaceae</taxon>
        <taxon>Lophium</taxon>
    </lineage>
</organism>
<feature type="compositionally biased region" description="Basic and acidic residues" evidence="1">
    <location>
        <begin position="312"/>
        <end position="325"/>
    </location>
</feature>
<dbReference type="Proteomes" id="UP000799750">
    <property type="component" value="Unassembled WGS sequence"/>
</dbReference>
<dbReference type="SMART" id="SM01083">
    <property type="entry name" value="Cir_N"/>
    <property type="match status" value="1"/>
</dbReference>
<gene>
    <name evidence="3" type="ORF">BU16DRAFT_582194</name>
</gene>
<accession>A0A6A6QTN7</accession>
<sequence>MPLHLLAKKSWNVYNPANIARVRADEADAAAHEEAEEQRMQEADAERRIAILRGVTPPPLLPVPADSLETGHKRARSDRAEGKDKDGSGHDKKRRRIRGEDDTDRDIRLAQATTAPRSENDDGLGAKGWKPKVAADAPLVDHQGHISLFPVDEKAEMQKLRKGERNDKAERDKKKKEKDQEQQNGMPLGGGGTGAPGKPWYSAAKVSNDGAQGDDMLINMPTKDMWGKEDPRRQEREKKRLVASDPFAVMQKAQSQLKQAERDRRAWAAKREQEIMELRAMGERERRRERHGKSKRGTHDQNALRGVSPDQSPKRESRHRDEERSSKHRRQRSRSREDRQRRRPSHRSEHRRSRSPVRERSPESSKLRGHHHGSRKHQEERVSADKYRHVQH</sequence>
<evidence type="ECO:0000313" key="4">
    <source>
        <dbReference type="Proteomes" id="UP000799750"/>
    </source>
</evidence>
<feature type="compositionally biased region" description="Basic and acidic residues" evidence="1">
    <location>
        <begin position="151"/>
        <end position="181"/>
    </location>
</feature>
<feature type="compositionally biased region" description="Basic residues" evidence="1">
    <location>
        <begin position="287"/>
        <end position="296"/>
    </location>
</feature>
<name>A0A6A6QTN7_9PEZI</name>
<feature type="compositionally biased region" description="Basic residues" evidence="1">
    <location>
        <begin position="341"/>
        <end position="355"/>
    </location>
</feature>
<reference evidence="3" key="1">
    <citation type="journal article" date="2020" name="Stud. Mycol.">
        <title>101 Dothideomycetes genomes: a test case for predicting lifestyles and emergence of pathogens.</title>
        <authorList>
            <person name="Haridas S."/>
            <person name="Albert R."/>
            <person name="Binder M."/>
            <person name="Bloem J."/>
            <person name="Labutti K."/>
            <person name="Salamov A."/>
            <person name="Andreopoulos B."/>
            <person name="Baker S."/>
            <person name="Barry K."/>
            <person name="Bills G."/>
            <person name="Bluhm B."/>
            <person name="Cannon C."/>
            <person name="Castanera R."/>
            <person name="Culley D."/>
            <person name="Daum C."/>
            <person name="Ezra D."/>
            <person name="Gonzalez J."/>
            <person name="Henrissat B."/>
            <person name="Kuo A."/>
            <person name="Liang C."/>
            <person name="Lipzen A."/>
            <person name="Lutzoni F."/>
            <person name="Magnuson J."/>
            <person name="Mondo S."/>
            <person name="Nolan M."/>
            <person name="Ohm R."/>
            <person name="Pangilinan J."/>
            <person name="Park H.-J."/>
            <person name="Ramirez L."/>
            <person name="Alfaro M."/>
            <person name="Sun H."/>
            <person name="Tritt A."/>
            <person name="Yoshinaga Y."/>
            <person name="Zwiers L.-H."/>
            <person name="Turgeon B."/>
            <person name="Goodwin S."/>
            <person name="Spatafora J."/>
            <person name="Crous P."/>
            <person name="Grigoriev I."/>
        </authorList>
    </citation>
    <scope>NUCLEOTIDE SEQUENCE</scope>
    <source>
        <strain evidence="3">CBS 269.34</strain>
    </source>
</reference>
<feature type="region of interest" description="Disordered" evidence="1">
    <location>
        <begin position="141"/>
        <end position="247"/>
    </location>
</feature>
<evidence type="ECO:0000259" key="2">
    <source>
        <dbReference type="SMART" id="SM01083"/>
    </source>
</evidence>
<dbReference type="AlphaFoldDB" id="A0A6A6QTN7"/>
<feature type="region of interest" description="Disordered" evidence="1">
    <location>
        <begin position="53"/>
        <end position="129"/>
    </location>
</feature>
<dbReference type="EMBL" id="MU004189">
    <property type="protein sequence ID" value="KAF2495549.1"/>
    <property type="molecule type" value="Genomic_DNA"/>
</dbReference>
<dbReference type="PANTHER" id="PTHR22093">
    <property type="entry name" value="LEUKOCYTE RECEPTOR CLUSTER LRC MEMBER 1"/>
    <property type="match status" value="1"/>
</dbReference>
<feature type="compositionally biased region" description="Basic and acidic residues" evidence="1">
    <location>
        <begin position="225"/>
        <end position="242"/>
    </location>
</feature>
<feature type="compositionally biased region" description="Basic and acidic residues" evidence="1">
    <location>
        <begin position="356"/>
        <end position="366"/>
    </location>
</feature>
<feature type="domain" description="CBF1-interacting co-repressor CIR N-terminal" evidence="2">
    <location>
        <begin position="10"/>
        <end position="46"/>
    </location>
</feature>
<feature type="region of interest" description="Disordered" evidence="1">
    <location>
        <begin position="276"/>
        <end position="392"/>
    </location>
</feature>
<dbReference type="OrthoDB" id="2159131at2759"/>
<feature type="compositionally biased region" description="Basic and acidic residues" evidence="1">
    <location>
        <begin position="69"/>
        <end position="90"/>
    </location>
</feature>
<feature type="compositionally biased region" description="Basic and acidic residues" evidence="1">
    <location>
        <begin position="276"/>
        <end position="286"/>
    </location>
</feature>
<evidence type="ECO:0000256" key="1">
    <source>
        <dbReference type="SAM" id="MobiDB-lite"/>
    </source>
</evidence>
<dbReference type="Pfam" id="PF10197">
    <property type="entry name" value="Cir_N"/>
    <property type="match status" value="1"/>
</dbReference>
<dbReference type="InterPro" id="IPR019339">
    <property type="entry name" value="CIR_N_dom"/>
</dbReference>
<feature type="compositionally biased region" description="Basic and acidic residues" evidence="1">
    <location>
        <begin position="376"/>
        <end position="392"/>
    </location>
</feature>
<protein>
    <recommendedName>
        <fullName evidence="2">CBF1-interacting co-repressor CIR N-terminal domain-containing protein</fullName>
    </recommendedName>
</protein>